<feature type="domain" description="Neurotransmitter-gated ion-channel transmembrane" evidence="17">
    <location>
        <begin position="278"/>
        <end position="527"/>
    </location>
</feature>
<dbReference type="InterPro" id="IPR018000">
    <property type="entry name" value="Neurotransmitter_ion_chnl_CS"/>
</dbReference>
<dbReference type="PRINTS" id="PR00252">
    <property type="entry name" value="NRIONCHANNEL"/>
</dbReference>
<accession>A0A814R689</accession>
<dbReference type="GO" id="GO:0004888">
    <property type="term" value="F:transmembrane signaling receptor activity"/>
    <property type="evidence" value="ECO:0007669"/>
    <property type="project" value="InterPro"/>
</dbReference>
<evidence type="ECO:0000313" key="19">
    <source>
        <dbReference type="Proteomes" id="UP000663828"/>
    </source>
</evidence>
<feature type="transmembrane region" description="Helical" evidence="15">
    <location>
        <begin position="272"/>
        <end position="297"/>
    </location>
</feature>
<dbReference type="GO" id="GO:0022848">
    <property type="term" value="F:acetylcholine-gated monoatomic cation-selective channel activity"/>
    <property type="evidence" value="ECO:0007669"/>
    <property type="project" value="InterPro"/>
</dbReference>
<evidence type="ECO:0000256" key="2">
    <source>
        <dbReference type="ARBA" id="ARBA00022448"/>
    </source>
</evidence>
<reference evidence="18" key="1">
    <citation type="submission" date="2021-02" db="EMBL/GenBank/DDBJ databases">
        <authorList>
            <person name="Nowell W R."/>
        </authorList>
    </citation>
    <scope>NUCLEOTIDE SEQUENCE</scope>
</reference>
<keyword evidence="10" id="KW-0675">Receptor</keyword>
<dbReference type="SUPFAM" id="SSF90112">
    <property type="entry name" value="Neurotransmitter-gated ion-channel transmembrane pore"/>
    <property type="match status" value="1"/>
</dbReference>
<evidence type="ECO:0000256" key="5">
    <source>
        <dbReference type="ARBA" id="ARBA00022989"/>
    </source>
</evidence>
<dbReference type="SUPFAM" id="SSF63712">
    <property type="entry name" value="Nicotinic receptor ligand binding domain-like"/>
    <property type="match status" value="1"/>
</dbReference>
<name>A0A814R689_ADIRI</name>
<feature type="transmembrane region" description="Helical" evidence="15">
    <location>
        <begin position="514"/>
        <end position="535"/>
    </location>
</feature>
<keyword evidence="2 15" id="KW-0813">Transport</keyword>
<feature type="transmembrane region" description="Helical" evidence="15">
    <location>
        <begin position="303"/>
        <end position="321"/>
    </location>
</feature>
<dbReference type="EMBL" id="CAJNOR010001364">
    <property type="protein sequence ID" value="CAF1129441.1"/>
    <property type="molecule type" value="Genomic_DNA"/>
</dbReference>
<evidence type="ECO:0000256" key="3">
    <source>
        <dbReference type="ARBA" id="ARBA00022475"/>
    </source>
</evidence>
<keyword evidence="12" id="KW-1071">Ligand-gated ion channel</keyword>
<keyword evidence="4 15" id="KW-0812">Transmembrane</keyword>
<dbReference type="GO" id="GO:0045211">
    <property type="term" value="C:postsynaptic membrane"/>
    <property type="evidence" value="ECO:0007669"/>
    <property type="project" value="InterPro"/>
</dbReference>
<evidence type="ECO:0000256" key="13">
    <source>
        <dbReference type="ARBA" id="ARBA00023303"/>
    </source>
</evidence>
<dbReference type="FunFam" id="1.20.58.390:FF:000043">
    <property type="entry name" value="AcetylCholine Receptor"/>
    <property type="match status" value="1"/>
</dbReference>
<keyword evidence="11" id="KW-0325">Glycoprotein</keyword>
<dbReference type="PROSITE" id="PS51257">
    <property type="entry name" value="PROKAR_LIPOPROTEIN"/>
    <property type="match status" value="1"/>
</dbReference>
<dbReference type="Gene3D" id="1.20.58.390">
    <property type="entry name" value="Neurotransmitter-gated ion-channel transmembrane domain"/>
    <property type="match status" value="1"/>
</dbReference>
<dbReference type="Pfam" id="PF02932">
    <property type="entry name" value="Neur_chan_memb"/>
    <property type="match status" value="1"/>
</dbReference>
<evidence type="ECO:0000256" key="14">
    <source>
        <dbReference type="ARBA" id="ARBA00034099"/>
    </source>
</evidence>
<evidence type="ECO:0000259" key="16">
    <source>
        <dbReference type="Pfam" id="PF02931"/>
    </source>
</evidence>
<keyword evidence="8 15" id="KW-0472">Membrane</keyword>
<dbReference type="InterPro" id="IPR002394">
    <property type="entry name" value="Nicotinic_acetylcholine_rcpt"/>
</dbReference>
<keyword evidence="13 15" id="KW-0407">Ion channel</keyword>
<dbReference type="Pfam" id="PF02931">
    <property type="entry name" value="Neur_chan_LBD"/>
    <property type="match status" value="2"/>
</dbReference>
<feature type="domain" description="Neurotransmitter-gated ion-channel ligand-binding" evidence="16">
    <location>
        <begin position="46"/>
        <end position="100"/>
    </location>
</feature>
<dbReference type="InterPro" id="IPR006202">
    <property type="entry name" value="Neur_chan_lig-bd"/>
</dbReference>
<gene>
    <name evidence="18" type="ORF">XAT740_LOCUS19820</name>
</gene>
<evidence type="ECO:0000256" key="10">
    <source>
        <dbReference type="ARBA" id="ARBA00023170"/>
    </source>
</evidence>
<dbReference type="NCBIfam" id="TIGR00860">
    <property type="entry name" value="LIC"/>
    <property type="match status" value="1"/>
</dbReference>
<dbReference type="Proteomes" id="UP000663828">
    <property type="component" value="Unassembled WGS sequence"/>
</dbReference>
<keyword evidence="6" id="KW-0770">Synapse</keyword>
<evidence type="ECO:0000256" key="11">
    <source>
        <dbReference type="ARBA" id="ARBA00023180"/>
    </source>
</evidence>
<dbReference type="InterPro" id="IPR036734">
    <property type="entry name" value="Neur_chan_lig-bd_sf"/>
</dbReference>
<keyword evidence="7 15" id="KW-0406">Ion transport</keyword>
<dbReference type="PROSITE" id="PS00236">
    <property type="entry name" value="NEUROTR_ION_CHANNEL"/>
    <property type="match status" value="1"/>
</dbReference>
<sequence>MCTKRYYHYMIIISLSCAITETISNPFSSAPVFLGITNITDDMPDEQRLFYTLMTGYEKAVRPTKKASDAVIVKLGVTLTLIMDLDERNQILTTNIWLDQVLKTNMKTKPSILLSYLAKEWTDVFFRWNPADFGGIKKIRIPCRYIWLPDIVLYNSADDYTQGYMQSLAMVTFDGTVFWPPIVKLRSTCKIDITWFPFDDQVCFLKFGSWTYDSTQLVLTNRSGNVDMINYVDNGEWKLLSSWTVLSTLTYPCCDESYYDLKFYFHIRRRTLYYTYNVIIPCIMLSCLTCLTFYLPTESGEKVSLGLTVLLSFSVFMLLIAESMPATSEFIPLIGIYFTLVMSLTSLSVVLAVIVLNVHLYGSALKPVPHRLRRILFLHVAPFLRVNLHRGTIINDRKNAHCNSTASIPRRSTTIYNAIFVNENDLANNNTSQTSRHPFCSTSTVLNENNSDTKNELPPPLLSNLQSTTQALQECKHLLCELNGAIRCPTDTREEDIIARDWQNVALVIDRCLFYMYLTLTIMLTTFTLLLAPLLKTVPKAPEYFRLNITRV</sequence>
<evidence type="ECO:0000256" key="8">
    <source>
        <dbReference type="ARBA" id="ARBA00023136"/>
    </source>
</evidence>
<evidence type="ECO:0000256" key="1">
    <source>
        <dbReference type="ARBA" id="ARBA00009237"/>
    </source>
</evidence>
<dbReference type="InterPro" id="IPR006201">
    <property type="entry name" value="Neur_channel"/>
</dbReference>
<organism evidence="18 19">
    <name type="scientific">Adineta ricciae</name>
    <name type="common">Rotifer</name>
    <dbReference type="NCBI Taxonomy" id="249248"/>
    <lineage>
        <taxon>Eukaryota</taxon>
        <taxon>Metazoa</taxon>
        <taxon>Spiralia</taxon>
        <taxon>Gnathifera</taxon>
        <taxon>Rotifera</taxon>
        <taxon>Eurotatoria</taxon>
        <taxon>Bdelloidea</taxon>
        <taxon>Adinetida</taxon>
        <taxon>Adinetidae</taxon>
        <taxon>Adineta</taxon>
    </lineage>
</organism>
<dbReference type="AlphaFoldDB" id="A0A814R689"/>
<evidence type="ECO:0000256" key="7">
    <source>
        <dbReference type="ARBA" id="ARBA00023065"/>
    </source>
</evidence>
<comment type="caution">
    <text evidence="18">The sequence shown here is derived from an EMBL/GenBank/DDBJ whole genome shotgun (WGS) entry which is preliminary data.</text>
</comment>
<evidence type="ECO:0000313" key="18">
    <source>
        <dbReference type="EMBL" id="CAF1129441.1"/>
    </source>
</evidence>
<dbReference type="InterPro" id="IPR038050">
    <property type="entry name" value="Neuro_actylchol_rec"/>
</dbReference>
<dbReference type="InterPro" id="IPR006029">
    <property type="entry name" value="Neurotrans-gated_channel_TM"/>
</dbReference>
<evidence type="ECO:0000256" key="15">
    <source>
        <dbReference type="RuleBase" id="RU000687"/>
    </source>
</evidence>
<evidence type="ECO:0000256" key="9">
    <source>
        <dbReference type="ARBA" id="ARBA00023157"/>
    </source>
</evidence>
<keyword evidence="19" id="KW-1185">Reference proteome</keyword>
<feature type="domain" description="Neurotransmitter-gated ion-channel ligand-binding" evidence="16">
    <location>
        <begin position="114"/>
        <end position="271"/>
    </location>
</feature>
<evidence type="ECO:0000256" key="6">
    <source>
        <dbReference type="ARBA" id="ARBA00023018"/>
    </source>
</evidence>
<keyword evidence="9" id="KW-1015">Disulfide bond</keyword>
<proteinExistence type="inferred from homology"/>
<feature type="transmembrane region" description="Helical" evidence="15">
    <location>
        <begin position="333"/>
        <end position="360"/>
    </location>
</feature>
<dbReference type="CDD" id="cd19051">
    <property type="entry name" value="LGIC_TM_cation"/>
    <property type="match status" value="1"/>
</dbReference>
<comment type="similarity">
    <text evidence="1">Belongs to the ligand-gated ion channel (TC 1.A.9) family. Acetylcholine receptor (TC 1.A.9.1) subfamily.</text>
</comment>
<evidence type="ECO:0000256" key="12">
    <source>
        <dbReference type="ARBA" id="ARBA00023286"/>
    </source>
</evidence>
<keyword evidence="5 15" id="KW-1133">Transmembrane helix</keyword>
<protein>
    <submittedName>
        <fullName evidence="18">Uncharacterized protein</fullName>
    </submittedName>
</protein>
<comment type="subcellular location">
    <subcellularLocation>
        <location evidence="14">Synaptic cell membrane</location>
        <topology evidence="14">Multi-pass membrane protein</topology>
    </subcellularLocation>
</comment>
<dbReference type="FunFam" id="2.70.170.10:FF:000016">
    <property type="entry name" value="Nicotinic acetylcholine receptor subunit"/>
    <property type="match status" value="1"/>
</dbReference>
<dbReference type="PANTHER" id="PTHR18945">
    <property type="entry name" value="NEUROTRANSMITTER GATED ION CHANNEL"/>
    <property type="match status" value="1"/>
</dbReference>
<dbReference type="InterPro" id="IPR036719">
    <property type="entry name" value="Neuro-gated_channel_TM_sf"/>
</dbReference>
<dbReference type="Gene3D" id="2.70.170.10">
    <property type="entry name" value="Neurotransmitter-gated ion-channel ligand-binding domain"/>
    <property type="match status" value="1"/>
</dbReference>
<dbReference type="CDD" id="cd18997">
    <property type="entry name" value="LGIC_ECD_nAChR"/>
    <property type="match status" value="1"/>
</dbReference>
<evidence type="ECO:0000259" key="17">
    <source>
        <dbReference type="Pfam" id="PF02932"/>
    </source>
</evidence>
<dbReference type="PRINTS" id="PR00254">
    <property type="entry name" value="NICOTINICR"/>
</dbReference>
<keyword evidence="3" id="KW-1003">Cell membrane</keyword>
<evidence type="ECO:0000256" key="4">
    <source>
        <dbReference type="ARBA" id="ARBA00022692"/>
    </source>
</evidence>